<feature type="non-terminal residue" evidence="1">
    <location>
        <position position="69"/>
    </location>
</feature>
<comment type="caution">
    <text evidence="1">The sequence shown here is derived from an EMBL/GenBank/DDBJ whole genome shotgun (WGS) entry which is preliminary data.</text>
</comment>
<dbReference type="AlphaFoldDB" id="A0AAN6XD21"/>
<accession>A0AAN6XD21</accession>
<sequence>MSRPSYKRFVVWFCDYCNFGPLNLSRDTHCANCSHQRCAYCRTESIKSLGSLSPVRTKGTPEATTHDSE</sequence>
<reference evidence="1" key="1">
    <citation type="journal article" date="2023" name="Mol. Phylogenet. Evol.">
        <title>Genome-scale phylogeny and comparative genomics of the fungal order Sordariales.</title>
        <authorList>
            <person name="Hensen N."/>
            <person name="Bonometti L."/>
            <person name="Westerberg I."/>
            <person name="Brannstrom I.O."/>
            <person name="Guillou S."/>
            <person name="Cros-Aarteil S."/>
            <person name="Calhoun S."/>
            <person name="Haridas S."/>
            <person name="Kuo A."/>
            <person name="Mondo S."/>
            <person name="Pangilinan J."/>
            <person name="Riley R."/>
            <person name="LaButti K."/>
            <person name="Andreopoulos B."/>
            <person name="Lipzen A."/>
            <person name="Chen C."/>
            <person name="Yan M."/>
            <person name="Daum C."/>
            <person name="Ng V."/>
            <person name="Clum A."/>
            <person name="Steindorff A."/>
            <person name="Ohm R.A."/>
            <person name="Martin F."/>
            <person name="Silar P."/>
            <person name="Natvig D.O."/>
            <person name="Lalanne C."/>
            <person name="Gautier V."/>
            <person name="Ament-Velasquez S.L."/>
            <person name="Kruys A."/>
            <person name="Hutchinson M.I."/>
            <person name="Powell A.J."/>
            <person name="Barry K."/>
            <person name="Miller A.N."/>
            <person name="Grigoriev I.V."/>
            <person name="Debuchy R."/>
            <person name="Gladieux P."/>
            <person name="Hiltunen Thoren M."/>
            <person name="Johannesson H."/>
        </authorList>
    </citation>
    <scope>NUCLEOTIDE SEQUENCE</scope>
    <source>
        <strain evidence="1">CBS 315.58</strain>
    </source>
</reference>
<gene>
    <name evidence="1" type="ORF">QBC40DRAFT_205205</name>
</gene>
<proteinExistence type="predicted"/>
<organism evidence="1 2">
    <name type="scientific">Triangularia verruculosa</name>
    <dbReference type="NCBI Taxonomy" id="2587418"/>
    <lineage>
        <taxon>Eukaryota</taxon>
        <taxon>Fungi</taxon>
        <taxon>Dikarya</taxon>
        <taxon>Ascomycota</taxon>
        <taxon>Pezizomycotina</taxon>
        <taxon>Sordariomycetes</taxon>
        <taxon>Sordariomycetidae</taxon>
        <taxon>Sordariales</taxon>
        <taxon>Podosporaceae</taxon>
        <taxon>Triangularia</taxon>
    </lineage>
</organism>
<name>A0AAN6XD21_9PEZI</name>
<evidence type="ECO:0000313" key="1">
    <source>
        <dbReference type="EMBL" id="KAK4198299.1"/>
    </source>
</evidence>
<evidence type="ECO:0000313" key="2">
    <source>
        <dbReference type="Proteomes" id="UP001303160"/>
    </source>
</evidence>
<reference evidence="1" key="2">
    <citation type="submission" date="2023-05" db="EMBL/GenBank/DDBJ databases">
        <authorList>
            <consortium name="Lawrence Berkeley National Laboratory"/>
            <person name="Steindorff A."/>
            <person name="Hensen N."/>
            <person name="Bonometti L."/>
            <person name="Westerberg I."/>
            <person name="Brannstrom I.O."/>
            <person name="Guillou S."/>
            <person name="Cros-Aarteil S."/>
            <person name="Calhoun S."/>
            <person name="Haridas S."/>
            <person name="Kuo A."/>
            <person name="Mondo S."/>
            <person name="Pangilinan J."/>
            <person name="Riley R."/>
            <person name="Labutti K."/>
            <person name="Andreopoulos B."/>
            <person name="Lipzen A."/>
            <person name="Chen C."/>
            <person name="Yanf M."/>
            <person name="Daum C."/>
            <person name="Ng V."/>
            <person name="Clum A."/>
            <person name="Ohm R."/>
            <person name="Martin F."/>
            <person name="Silar P."/>
            <person name="Natvig D."/>
            <person name="Lalanne C."/>
            <person name="Gautier V."/>
            <person name="Ament-Velasquez S.L."/>
            <person name="Kruys A."/>
            <person name="Hutchinson M.I."/>
            <person name="Powell A.J."/>
            <person name="Barry K."/>
            <person name="Miller A.N."/>
            <person name="Grigoriev I.V."/>
            <person name="Debuchy R."/>
            <person name="Gladieux P."/>
            <person name="Thoren M.H."/>
            <person name="Johannesson H."/>
        </authorList>
    </citation>
    <scope>NUCLEOTIDE SEQUENCE</scope>
    <source>
        <strain evidence="1">CBS 315.58</strain>
    </source>
</reference>
<keyword evidence="2" id="KW-1185">Reference proteome</keyword>
<dbReference type="EMBL" id="MU863948">
    <property type="protein sequence ID" value="KAK4198299.1"/>
    <property type="molecule type" value="Genomic_DNA"/>
</dbReference>
<dbReference type="Proteomes" id="UP001303160">
    <property type="component" value="Unassembled WGS sequence"/>
</dbReference>
<protein>
    <submittedName>
        <fullName evidence="1">Uncharacterized protein</fullName>
    </submittedName>
</protein>